<dbReference type="GO" id="GO:0031419">
    <property type="term" value="F:cobalamin binding"/>
    <property type="evidence" value="ECO:0007669"/>
    <property type="project" value="UniProtKB-KW"/>
</dbReference>
<dbReference type="EMBL" id="CP116805">
    <property type="protein sequence ID" value="WCL52979.1"/>
    <property type="molecule type" value="Genomic_DNA"/>
</dbReference>
<dbReference type="Proteomes" id="UP001217500">
    <property type="component" value="Chromosome"/>
</dbReference>
<evidence type="ECO:0000313" key="8">
    <source>
        <dbReference type="Proteomes" id="UP001217500"/>
    </source>
</evidence>
<sequence length="612" mass="63997">MVQKTDTFMLGDAFKKVDRAAWRAMVDGVLKGKPYDKVMLAETLEGLTLQPLYAADNASVEPQPAGRTGAWGIDTPHWNPDVAATNAAILEDLERGATGIVLKLAAGGTPGIAIEHLGEALKGVYLDLAPVTLLPGEDFALASEAFLGLVAARGHAASSVTGTLGIDPLGVLAQTGRLPQKLEAAIADGAAIAARVAEAPPGLRAFMVDAGIVQTAGGTAPMELGYMLSAGLAYLRAMEAAGVPLSKAVTQLSFVLATDPDMMMSVAKFRAARRLWARVQDAMDVTDTPAKLTGVLSLRSMTIKDPWVNILRATAAGFAAGIGGADSVCLMPHDTMLGLPSAFSRRIARNVQVILQEESNAAVVNDPAAGAWSFETITAELAREAWDYFQKIEAAGGAVAAVRAGLIAEDCAAVWQSRRAKLATRKEPVTGVSEFPNIDEKPLEGFGAIPVGAQPARHAVEVARSFGFHRYAEDYERLRLLSDAMLDETGARPAVYLATLGSVAEHTGRVTFAKNFFEAGGVAAHVAESDDLAAGFRQSGATVAVLCGSDARYEEEGLAAVQALKDAGAVRVIIAGRPANADNLAAHGVSDFIFMGSDVIASLSRFYEGEAA</sequence>
<keyword evidence="8" id="KW-1185">Reference proteome</keyword>
<dbReference type="Gene3D" id="3.20.20.240">
    <property type="entry name" value="Methylmalonyl-CoA mutase"/>
    <property type="match status" value="1"/>
</dbReference>
<feature type="domain" description="Methylmalonyl-CoA mutase alpha/beta chain catalytic" evidence="6">
    <location>
        <begin position="110"/>
        <end position="444"/>
    </location>
</feature>
<name>A0AAF0BJD0_9PROT</name>
<reference evidence="7" key="1">
    <citation type="submission" date="2023-01" db="EMBL/GenBank/DDBJ databases">
        <title>The genome sequence of Kordiimonadaceae bacterium 6D33.</title>
        <authorList>
            <person name="Liu Y."/>
        </authorList>
    </citation>
    <scope>NUCLEOTIDE SEQUENCE</scope>
    <source>
        <strain evidence="7">6D33</strain>
    </source>
</reference>
<dbReference type="GO" id="GO:0016866">
    <property type="term" value="F:intramolecular transferase activity"/>
    <property type="evidence" value="ECO:0007669"/>
    <property type="project" value="InterPro"/>
</dbReference>
<dbReference type="SUPFAM" id="SSF51703">
    <property type="entry name" value="Cobalamin (vitamin B12)-dependent enzymes"/>
    <property type="match status" value="1"/>
</dbReference>
<organism evidence="7 8">
    <name type="scientific">Gimibacter soli</name>
    <dbReference type="NCBI Taxonomy" id="3024400"/>
    <lineage>
        <taxon>Bacteria</taxon>
        <taxon>Pseudomonadati</taxon>
        <taxon>Pseudomonadota</taxon>
        <taxon>Alphaproteobacteria</taxon>
        <taxon>Kordiimonadales</taxon>
        <taxon>Temperatibacteraceae</taxon>
        <taxon>Gimibacter</taxon>
    </lineage>
</organism>
<evidence type="ECO:0000256" key="2">
    <source>
        <dbReference type="ARBA" id="ARBA00008465"/>
    </source>
</evidence>
<comment type="similarity">
    <text evidence="2">Belongs to the methylmalonyl-CoA mutase family.</text>
</comment>
<dbReference type="KEGG" id="gso:PH603_10555"/>
<evidence type="ECO:0000256" key="3">
    <source>
        <dbReference type="ARBA" id="ARBA00022628"/>
    </source>
</evidence>
<dbReference type="InterPro" id="IPR006099">
    <property type="entry name" value="MeMalonylCoA_mutase_a/b_cat"/>
</dbReference>
<comment type="cofactor">
    <cofactor evidence="1">
        <name>adenosylcob(III)alamin</name>
        <dbReference type="ChEBI" id="CHEBI:18408"/>
    </cofactor>
</comment>
<protein>
    <submittedName>
        <fullName evidence="7">Methylmalonyl-CoA mutase family protein</fullName>
    </submittedName>
</protein>
<keyword evidence="4" id="KW-0413">Isomerase</keyword>
<proteinExistence type="inferred from homology"/>
<keyword evidence="3" id="KW-0846">Cobalamin</keyword>
<evidence type="ECO:0000256" key="1">
    <source>
        <dbReference type="ARBA" id="ARBA00001922"/>
    </source>
</evidence>
<accession>A0AAF0BJD0</accession>
<evidence type="ECO:0000259" key="6">
    <source>
        <dbReference type="Pfam" id="PF01642"/>
    </source>
</evidence>
<dbReference type="AlphaFoldDB" id="A0AAF0BJD0"/>
<dbReference type="GO" id="GO:0046872">
    <property type="term" value="F:metal ion binding"/>
    <property type="evidence" value="ECO:0007669"/>
    <property type="project" value="InterPro"/>
</dbReference>
<dbReference type="PANTHER" id="PTHR48101">
    <property type="entry name" value="METHYLMALONYL-COA MUTASE, MITOCHONDRIAL-RELATED"/>
    <property type="match status" value="1"/>
</dbReference>
<dbReference type="Pfam" id="PF01642">
    <property type="entry name" value="MM_CoA_mutase"/>
    <property type="match status" value="1"/>
</dbReference>
<evidence type="ECO:0000256" key="4">
    <source>
        <dbReference type="ARBA" id="ARBA00023235"/>
    </source>
</evidence>
<gene>
    <name evidence="7" type="ORF">PH603_10555</name>
</gene>
<dbReference type="SUPFAM" id="SSF52242">
    <property type="entry name" value="Cobalamin (vitamin B12)-binding domain"/>
    <property type="match status" value="1"/>
</dbReference>
<keyword evidence="5" id="KW-0170">Cobalt</keyword>
<evidence type="ECO:0000313" key="7">
    <source>
        <dbReference type="EMBL" id="WCL52979.1"/>
    </source>
</evidence>
<dbReference type="InterPro" id="IPR016176">
    <property type="entry name" value="Cbl-dep_enz_cat"/>
</dbReference>
<dbReference type="Gene3D" id="3.40.50.280">
    <property type="entry name" value="Cobalamin-binding domain"/>
    <property type="match status" value="1"/>
</dbReference>
<dbReference type="RefSeq" id="WP_289502491.1">
    <property type="nucleotide sequence ID" value="NZ_CP116805.1"/>
</dbReference>
<evidence type="ECO:0000256" key="5">
    <source>
        <dbReference type="ARBA" id="ARBA00023285"/>
    </source>
</evidence>
<dbReference type="InterPro" id="IPR036724">
    <property type="entry name" value="Cobalamin-bd_sf"/>
</dbReference>
<dbReference type="PANTHER" id="PTHR48101:SF4">
    <property type="entry name" value="METHYLMALONYL-COA MUTASE, MITOCHONDRIAL"/>
    <property type="match status" value="1"/>
</dbReference>